<dbReference type="Pfam" id="PF13401">
    <property type="entry name" value="AAA_22"/>
    <property type="match status" value="1"/>
</dbReference>
<dbReference type="RefSeq" id="WP_201630900.1">
    <property type="nucleotide sequence ID" value="NZ_JAEQNB010000001.1"/>
</dbReference>
<feature type="domain" description="ORC1/DEAH AAA+ ATPase" evidence="1">
    <location>
        <begin position="123"/>
        <end position="273"/>
    </location>
</feature>
<evidence type="ECO:0000313" key="3">
    <source>
        <dbReference type="Proteomes" id="UP000602284"/>
    </source>
</evidence>
<sequence length="534" mass="61611">MSDEVQQLFEERKLQWKAVYKKQQLPEYDGNPLIEALPPVLSMGEAYREMSRTQPYDEAERMLSLELRYQALYRLQHFFQPVTDHLTLERKLSSLIRSGYISRNPLDPKQVQMLTGVPVPGLRSTASSLTFMGFSGMGKTTAIERVLSLYPQCILHEHPVNRIQLVWLKLNCPHDGSLKSLCMDFYRKIDDILGTNYYPKYGQRRNTINSMVANMAIVARIHCIGALVIDEIQHLLTAKEKGSEQMMNFFVSLINEIGIPVILIGTMRARTILQQDFRQARRGSGIGDMVWEQMEPDEDWDMLIETMWRYQWTRERVELTEGLKKTLYDESQGIVDIAVKLYSLSQGRAMETERERITPALIKQVAREDLRLVQPMLNALRSGSFSEIEKYEDIMPMDLSSCLQTRQSKIDLRATIQKEKEKQENASKQYESSVTEKAIHALLTMDVEAKVAEKAVVHVLKESGEKNITRVVSLAIDFIEEQKVQKQQRQKTRKQPPQNELKAIVEKGKEHKHSAYESLVEAGYVVEPLHEFTI</sequence>
<keyword evidence="2" id="KW-0067">ATP-binding</keyword>
<evidence type="ECO:0000313" key="2">
    <source>
        <dbReference type="EMBL" id="MBL0385552.1"/>
    </source>
</evidence>
<accession>A0ABS1J5N9</accession>
<reference evidence="2 3" key="1">
    <citation type="submission" date="2021-01" db="EMBL/GenBank/DDBJ databases">
        <title>Tumebacillus sp. strain ITR2 16S ribosomal RNA gene Genome sequencing and assembly.</title>
        <authorList>
            <person name="Kang M."/>
        </authorList>
    </citation>
    <scope>NUCLEOTIDE SEQUENCE [LARGE SCALE GENOMIC DNA]</scope>
    <source>
        <strain evidence="2 3">ITR2</strain>
    </source>
</reference>
<dbReference type="Proteomes" id="UP000602284">
    <property type="component" value="Unassembled WGS sequence"/>
</dbReference>
<dbReference type="GO" id="GO:0005524">
    <property type="term" value="F:ATP binding"/>
    <property type="evidence" value="ECO:0007669"/>
    <property type="project" value="UniProtKB-KW"/>
</dbReference>
<keyword evidence="3" id="KW-1185">Reference proteome</keyword>
<dbReference type="InterPro" id="IPR027417">
    <property type="entry name" value="P-loop_NTPase"/>
</dbReference>
<proteinExistence type="predicted"/>
<gene>
    <name evidence="2" type="ORF">JJB07_02720</name>
</gene>
<organism evidence="2 3">
    <name type="scientific">Tumebacillus amylolyticus</name>
    <dbReference type="NCBI Taxonomy" id="2801339"/>
    <lineage>
        <taxon>Bacteria</taxon>
        <taxon>Bacillati</taxon>
        <taxon>Bacillota</taxon>
        <taxon>Bacilli</taxon>
        <taxon>Bacillales</taxon>
        <taxon>Alicyclobacillaceae</taxon>
        <taxon>Tumebacillus</taxon>
    </lineage>
</organism>
<protein>
    <submittedName>
        <fullName evidence="2">ATP-binding protein</fullName>
    </submittedName>
</protein>
<name>A0ABS1J5N9_9BACL</name>
<comment type="caution">
    <text evidence="2">The sequence shown here is derived from an EMBL/GenBank/DDBJ whole genome shotgun (WGS) entry which is preliminary data.</text>
</comment>
<dbReference type="InterPro" id="IPR049945">
    <property type="entry name" value="AAA_22"/>
</dbReference>
<keyword evidence="2" id="KW-0547">Nucleotide-binding</keyword>
<dbReference type="SUPFAM" id="SSF52540">
    <property type="entry name" value="P-loop containing nucleoside triphosphate hydrolases"/>
    <property type="match status" value="1"/>
</dbReference>
<evidence type="ECO:0000259" key="1">
    <source>
        <dbReference type="Pfam" id="PF13401"/>
    </source>
</evidence>
<dbReference type="Gene3D" id="3.40.50.300">
    <property type="entry name" value="P-loop containing nucleotide triphosphate hydrolases"/>
    <property type="match status" value="1"/>
</dbReference>
<dbReference type="EMBL" id="JAEQNB010000001">
    <property type="protein sequence ID" value="MBL0385552.1"/>
    <property type="molecule type" value="Genomic_DNA"/>
</dbReference>